<gene>
    <name evidence="2" type="ORF">CMN54_04520</name>
</gene>
<feature type="transmembrane region" description="Helical" evidence="1">
    <location>
        <begin position="85"/>
        <end position="111"/>
    </location>
</feature>
<keyword evidence="1" id="KW-1133">Transmembrane helix</keyword>
<name>A0A2D6YHQ0_9DELT</name>
<feature type="transmembrane region" description="Helical" evidence="1">
    <location>
        <begin position="234"/>
        <end position="258"/>
    </location>
</feature>
<keyword evidence="1" id="KW-0472">Membrane</keyword>
<reference evidence="3" key="1">
    <citation type="submission" date="2017-09" db="EMBL/GenBank/DDBJ databases">
        <title>The Reconstruction of 2,631 Draft Metagenome-Assembled Genomes from the Global Oceans.</title>
        <authorList>
            <person name="Tully B.J."/>
            <person name="Graham E.D."/>
            <person name="Heidelberg J.F."/>
        </authorList>
    </citation>
    <scope>NUCLEOTIDE SEQUENCE [LARGE SCALE GENOMIC DNA]</scope>
</reference>
<organism evidence="2 3">
    <name type="scientific">SAR324 cluster bacterium</name>
    <dbReference type="NCBI Taxonomy" id="2024889"/>
    <lineage>
        <taxon>Bacteria</taxon>
        <taxon>Deltaproteobacteria</taxon>
        <taxon>SAR324 cluster</taxon>
    </lineage>
</organism>
<feature type="transmembrane region" description="Helical" evidence="1">
    <location>
        <begin position="20"/>
        <end position="38"/>
    </location>
</feature>
<protein>
    <submittedName>
        <fullName evidence="2">Molybdopterin oxidoreductase</fullName>
    </submittedName>
</protein>
<sequence length="426" mass="48524">MKAVIEHSQIELPKSLKTLLWAFVLLGAGMFVIGLATGNEEGITRTWQTLLINVMFWGGIAQAGVILSVIWQITDAKWGRPFKRLAEACAAFLPVAFAMFILVFFGSTVLYEWTHTPFMHHGVAVKAGYLNIEFFVIRNVFWLLLLYGISYWFVVTSIKPDLGLARRIMGSQWGGALADRLLDGYGDQEDEVTRLNQLSSRIAPALALIYAVAGSFLVWDFVMTLDQEWFSTLFGVFFLIGNLQATMGILIAIAVTLRKHSKVLAEYITINRLHDLTKLVFAFSLLWTYMAFSQYIVIWYADLPEETPYLVIRSKTEPWSTLFLILFLWLFVSVFLGLMPRTLCRTPNYIRFMGIYVAVGQWLAIYMMVVPSLQHFGHYHILLGFHELLITLGFGGAFFLCYVAFLEQVPLLPISDKHLCKSWHGH</sequence>
<feature type="transmembrane region" description="Helical" evidence="1">
    <location>
        <begin position="381"/>
        <end position="405"/>
    </location>
</feature>
<feature type="transmembrane region" description="Helical" evidence="1">
    <location>
        <begin position="279"/>
        <end position="301"/>
    </location>
</feature>
<dbReference type="Proteomes" id="UP000226525">
    <property type="component" value="Unassembled WGS sequence"/>
</dbReference>
<dbReference type="AlphaFoldDB" id="A0A2D6YHQ0"/>
<feature type="transmembrane region" description="Helical" evidence="1">
    <location>
        <begin position="140"/>
        <end position="158"/>
    </location>
</feature>
<evidence type="ECO:0000313" key="3">
    <source>
        <dbReference type="Proteomes" id="UP000226525"/>
    </source>
</evidence>
<proteinExistence type="predicted"/>
<comment type="caution">
    <text evidence="2">The sequence shown here is derived from an EMBL/GenBank/DDBJ whole genome shotgun (WGS) entry which is preliminary data.</text>
</comment>
<evidence type="ECO:0000256" key="1">
    <source>
        <dbReference type="SAM" id="Phobius"/>
    </source>
</evidence>
<dbReference type="EMBL" id="NZEX01000047">
    <property type="protein sequence ID" value="MAH62709.1"/>
    <property type="molecule type" value="Genomic_DNA"/>
</dbReference>
<evidence type="ECO:0000313" key="2">
    <source>
        <dbReference type="EMBL" id="MAH62709.1"/>
    </source>
</evidence>
<feature type="transmembrane region" description="Helical" evidence="1">
    <location>
        <begin position="350"/>
        <end position="369"/>
    </location>
</feature>
<dbReference type="PANTHER" id="PTHR43044:SF1">
    <property type="entry name" value="QUINOL:CYTOCHROME C OXIDOREDUCTASE QUINONE-BINDING SUBUNIT 2"/>
    <property type="match status" value="1"/>
</dbReference>
<dbReference type="PANTHER" id="PTHR43044">
    <property type="match status" value="1"/>
</dbReference>
<accession>A0A2D6YHQ0</accession>
<feature type="transmembrane region" description="Helical" evidence="1">
    <location>
        <begin position="321"/>
        <end position="338"/>
    </location>
</feature>
<feature type="transmembrane region" description="Helical" evidence="1">
    <location>
        <begin position="50"/>
        <end position="73"/>
    </location>
</feature>
<feature type="transmembrane region" description="Helical" evidence="1">
    <location>
        <begin position="202"/>
        <end position="222"/>
    </location>
</feature>
<keyword evidence="1" id="KW-0812">Transmembrane</keyword>